<comment type="caution">
    <text evidence="1">The sequence shown here is derived from an EMBL/GenBank/DDBJ whole genome shotgun (WGS) entry which is preliminary data.</text>
</comment>
<dbReference type="EMBL" id="QNVT01000001">
    <property type="protein sequence ID" value="REC64386.1"/>
    <property type="molecule type" value="Genomic_DNA"/>
</dbReference>
<proteinExistence type="predicted"/>
<dbReference type="AlphaFoldDB" id="A0A3D9CFE5"/>
<accession>A0A3D9CFE5</accession>
<keyword evidence="2" id="KW-1185">Reference proteome</keyword>
<evidence type="ECO:0000313" key="1">
    <source>
        <dbReference type="EMBL" id="REC64386.1"/>
    </source>
</evidence>
<gene>
    <name evidence="1" type="ORF">DRF65_02095</name>
</gene>
<organism evidence="1 2">
    <name type="scientific">Chryseobacterium pennae</name>
    <dbReference type="NCBI Taxonomy" id="2258962"/>
    <lineage>
        <taxon>Bacteria</taxon>
        <taxon>Pseudomonadati</taxon>
        <taxon>Bacteroidota</taxon>
        <taxon>Flavobacteriia</taxon>
        <taxon>Flavobacteriales</taxon>
        <taxon>Weeksellaceae</taxon>
        <taxon>Chryseobacterium group</taxon>
        <taxon>Chryseobacterium</taxon>
    </lineage>
</organism>
<reference evidence="2" key="1">
    <citation type="submission" date="2018-06" db="EMBL/GenBank/DDBJ databases">
        <authorList>
            <person name="Lum Nde A."/>
            <person name="Hugo C."/>
        </authorList>
    </citation>
    <scope>NUCLEOTIDE SEQUENCE [LARGE SCALE GENOMIC DNA]</scope>
    <source>
        <strain evidence="2">1_F178</strain>
    </source>
</reference>
<dbReference type="Proteomes" id="UP000256686">
    <property type="component" value="Unassembled WGS sequence"/>
</dbReference>
<sequence length="119" mass="14061">MLFLFIVKYSGTIMKQTENKIKEAIAKVYKDLKLDHNNQCPIKLNFWKKEDKDNRFNMDYWSGWYDYSKGFSSNEMYGNYIIAINDEDGKPLSVLIFPEELCIDTDKDGNYFLGNRSNN</sequence>
<name>A0A3D9CFE5_9FLAO</name>
<evidence type="ECO:0000313" key="2">
    <source>
        <dbReference type="Proteomes" id="UP000256686"/>
    </source>
</evidence>
<protein>
    <submittedName>
        <fullName evidence="1">Uncharacterized protein</fullName>
    </submittedName>
</protein>